<evidence type="ECO:0000313" key="1">
    <source>
        <dbReference type="EMBL" id="SCB28905.1"/>
    </source>
</evidence>
<name>A0A1C3VMU9_9HYPH</name>
<accession>A0A1C3VMU9</accession>
<dbReference type="OrthoDB" id="8304337at2"/>
<protein>
    <submittedName>
        <fullName evidence="1">Uncharacterized protein</fullName>
    </submittedName>
</protein>
<reference evidence="2" key="1">
    <citation type="submission" date="2016-08" db="EMBL/GenBank/DDBJ databases">
        <authorList>
            <person name="Varghese N."/>
            <person name="Submissions Spin"/>
        </authorList>
    </citation>
    <scope>NUCLEOTIDE SEQUENCE [LARGE SCALE GENOMIC DNA]</scope>
    <source>
        <strain evidence="2">HAMBI 2971</strain>
    </source>
</reference>
<dbReference type="RefSeq" id="WP_092849033.1">
    <property type="nucleotide sequence ID" value="NZ_FMAH01000015.1"/>
</dbReference>
<sequence length="133" mass="15068">MPYLILTLCAVVCTFFITRFFAVKTRLAEKAVDDMIGLKLKASPLIGELERLKEENGVMRNLLIDMIENEASVPPANVAVTEAERARAIIVARQRRREIFGEAIYVIRQAKESRNLSQSTHSDDTRYNAANRD</sequence>
<evidence type="ECO:0000313" key="2">
    <source>
        <dbReference type="Proteomes" id="UP000199435"/>
    </source>
</evidence>
<gene>
    <name evidence="1" type="ORF">GA0061102_101538</name>
</gene>
<organism evidence="1 2">
    <name type="scientific">Rhizobium miluonense</name>
    <dbReference type="NCBI Taxonomy" id="411945"/>
    <lineage>
        <taxon>Bacteria</taxon>
        <taxon>Pseudomonadati</taxon>
        <taxon>Pseudomonadota</taxon>
        <taxon>Alphaproteobacteria</taxon>
        <taxon>Hyphomicrobiales</taxon>
        <taxon>Rhizobiaceae</taxon>
        <taxon>Rhizobium/Agrobacterium group</taxon>
        <taxon>Rhizobium</taxon>
    </lineage>
</organism>
<dbReference type="AlphaFoldDB" id="A0A1C3VMU9"/>
<keyword evidence="2" id="KW-1185">Reference proteome</keyword>
<dbReference type="EMBL" id="FMAH01000015">
    <property type="protein sequence ID" value="SCB28905.1"/>
    <property type="molecule type" value="Genomic_DNA"/>
</dbReference>
<dbReference type="Proteomes" id="UP000199435">
    <property type="component" value="Unassembled WGS sequence"/>
</dbReference>
<proteinExistence type="predicted"/>